<evidence type="ECO:0000313" key="2">
    <source>
        <dbReference type="EMBL" id="SIT46176.1"/>
    </source>
</evidence>
<sequence>MSLATFVTENYLLLLIPLGAALAGTLLGRLLREPHRNQTLTVGRSKDFLIEQPGGVVRGSRVVLMSADTHEAVEEVLVVHVPSSMPQDQREDSLRQASEA</sequence>
<organism evidence="2 3">
    <name type="scientific">Paraburkholderia ribeironis</name>
    <dbReference type="NCBI Taxonomy" id="1247936"/>
    <lineage>
        <taxon>Bacteria</taxon>
        <taxon>Pseudomonadati</taxon>
        <taxon>Pseudomonadota</taxon>
        <taxon>Betaproteobacteria</taxon>
        <taxon>Burkholderiales</taxon>
        <taxon>Burkholderiaceae</taxon>
        <taxon>Paraburkholderia</taxon>
    </lineage>
</organism>
<dbReference type="STRING" id="1247936.BN2475_630032"/>
<proteinExistence type="predicted"/>
<dbReference type="Proteomes" id="UP000187012">
    <property type="component" value="Unassembled WGS sequence"/>
</dbReference>
<gene>
    <name evidence="2" type="ORF">BN2475_630032</name>
</gene>
<dbReference type="RefSeq" id="WP_094782260.1">
    <property type="nucleotide sequence ID" value="NZ_CYGX02000063.1"/>
</dbReference>
<evidence type="ECO:0000313" key="3">
    <source>
        <dbReference type="Proteomes" id="UP000187012"/>
    </source>
</evidence>
<keyword evidence="1" id="KW-0812">Transmembrane</keyword>
<protein>
    <submittedName>
        <fullName evidence="2">Uncharacterized protein</fullName>
    </submittedName>
</protein>
<dbReference type="EMBL" id="CYGX02000063">
    <property type="protein sequence ID" value="SIT46176.1"/>
    <property type="molecule type" value="Genomic_DNA"/>
</dbReference>
<dbReference type="AlphaFoldDB" id="A0A1N7SFK2"/>
<feature type="transmembrane region" description="Helical" evidence="1">
    <location>
        <begin position="12"/>
        <end position="31"/>
    </location>
</feature>
<evidence type="ECO:0000256" key="1">
    <source>
        <dbReference type="SAM" id="Phobius"/>
    </source>
</evidence>
<accession>A0A1N7SFK2</accession>
<reference evidence="2 3" key="1">
    <citation type="submission" date="2016-12" db="EMBL/GenBank/DDBJ databases">
        <authorList>
            <person name="Song W.-J."/>
            <person name="Kurnit D.M."/>
        </authorList>
    </citation>
    <scope>NUCLEOTIDE SEQUENCE [LARGE SCALE GENOMIC DNA]</scope>
    <source>
        <strain evidence="2 3">STM7296</strain>
    </source>
</reference>
<keyword evidence="1" id="KW-0472">Membrane</keyword>
<keyword evidence="3" id="KW-1185">Reference proteome</keyword>
<name>A0A1N7SFK2_9BURK</name>
<keyword evidence="1" id="KW-1133">Transmembrane helix</keyword>